<dbReference type="AlphaFoldDB" id="A0AAJ0DKN1"/>
<protein>
    <recommendedName>
        <fullName evidence="2">RING-type domain-containing protein</fullName>
    </recommendedName>
</protein>
<proteinExistence type="predicted"/>
<evidence type="ECO:0000313" key="3">
    <source>
        <dbReference type="EMBL" id="KAK3052272.1"/>
    </source>
</evidence>
<dbReference type="InterPro" id="IPR013083">
    <property type="entry name" value="Znf_RING/FYVE/PHD"/>
</dbReference>
<dbReference type="SMART" id="SM00184">
    <property type="entry name" value="RING"/>
    <property type="match status" value="1"/>
</dbReference>
<gene>
    <name evidence="3" type="ORF">LTR09_006482</name>
</gene>
<evidence type="ECO:0000256" key="1">
    <source>
        <dbReference type="PROSITE-ProRule" id="PRU00175"/>
    </source>
</evidence>
<keyword evidence="1" id="KW-0479">Metal-binding</keyword>
<dbReference type="EMBL" id="JAWDJX010000021">
    <property type="protein sequence ID" value="KAK3052272.1"/>
    <property type="molecule type" value="Genomic_DNA"/>
</dbReference>
<reference evidence="3" key="1">
    <citation type="submission" date="2023-04" db="EMBL/GenBank/DDBJ databases">
        <title>Black Yeasts Isolated from many extreme environments.</title>
        <authorList>
            <person name="Coleine C."/>
            <person name="Stajich J.E."/>
            <person name="Selbmann L."/>
        </authorList>
    </citation>
    <scope>NUCLEOTIDE SEQUENCE</scope>
    <source>
        <strain evidence="3">CCFEE 5312</strain>
    </source>
</reference>
<sequence length="189" mass="21285">MAAPLDAYEGILALYNPDVNDFTCPGHTVSENRRCAVRLGLGKQRLVDDLLHQIRGARADVPGLAPPVIELTQIILCHHHRLHDYMRVGSDLLRAFVIERRTEEAVANADLQDVVLPRPVLPRPPVDPTPTARKEVPECGICLDPVDDAVKTPCGHYFCLACFEDFFNRWTKFCPMDRTELSWDELVMA</sequence>
<dbReference type="Proteomes" id="UP001271007">
    <property type="component" value="Unassembled WGS sequence"/>
</dbReference>
<evidence type="ECO:0000259" key="2">
    <source>
        <dbReference type="PROSITE" id="PS50089"/>
    </source>
</evidence>
<name>A0AAJ0DKN1_9PEZI</name>
<keyword evidence="1" id="KW-0863">Zinc-finger</keyword>
<feature type="domain" description="RING-type" evidence="2">
    <location>
        <begin position="139"/>
        <end position="178"/>
    </location>
</feature>
<dbReference type="InterPro" id="IPR001841">
    <property type="entry name" value="Znf_RING"/>
</dbReference>
<dbReference type="SUPFAM" id="SSF57850">
    <property type="entry name" value="RING/U-box"/>
    <property type="match status" value="1"/>
</dbReference>
<dbReference type="Pfam" id="PF13920">
    <property type="entry name" value="zf-C3HC4_3"/>
    <property type="match status" value="1"/>
</dbReference>
<keyword evidence="4" id="KW-1185">Reference proteome</keyword>
<accession>A0AAJ0DKN1</accession>
<comment type="caution">
    <text evidence="3">The sequence shown here is derived from an EMBL/GenBank/DDBJ whole genome shotgun (WGS) entry which is preliminary data.</text>
</comment>
<dbReference type="PROSITE" id="PS50089">
    <property type="entry name" value="ZF_RING_2"/>
    <property type="match status" value="1"/>
</dbReference>
<dbReference type="Gene3D" id="3.30.40.10">
    <property type="entry name" value="Zinc/RING finger domain, C3HC4 (zinc finger)"/>
    <property type="match status" value="1"/>
</dbReference>
<keyword evidence="1" id="KW-0862">Zinc</keyword>
<dbReference type="GO" id="GO:0008270">
    <property type="term" value="F:zinc ion binding"/>
    <property type="evidence" value="ECO:0007669"/>
    <property type="project" value="UniProtKB-KW"/>
</dbReference>
<evidence type="ECO:0000313" key="4">
    <source>
        <dbReference type="Proteomes" id="UP001271007"/>
    </source>
</evidence>
<organism evidence="3 4">
    <name type="scientific">Extremus antarcticus</name>
    <dbReference type="NCBI Taxonomy" id="702011"/>
    <lineage>
        <taxon>Eukaryota</taxon>
        <taxon>Fungi</taxon>
        <taxon>Dikarya</taxon>
        <taxon>Ascomycota</taxon>
        <taxon>Pezizomycotina</taxon>
        <taxon>Dothideomycetes</taxon>
        <taxon>Dothideomycetidae</taxon>
        <taxon>Mycosphaerellales</taxon>
        <taxon>Extremaceae</taxon>
        <taxon>Extremus</taxon>
    </lineage>
</organism>